<dbReference type="FunFam" id="1.10.287.570:FF:000003">
    <property type="entry name" value="Anion exchange family protein"/>
    <property type="match status" value="1"/>
</dbReference>
<protein>
    <recommendedName>
        <fullName evidence="11">Glucose-methanol-choline oxidoreductase N-terminal domain-containing protein</fullName>
    </recommendedName>
</protein>
<feature type="transmembrane region" description="Helical" evidence="10">
    <location>
        <begin position="212"/>
        <end position="233"/>
    </location>
</feature>
<dbReference type="InterPro" id="IPR007867">
    <property type="entry name" value="GMC_OxRtase_C"/>
</dbReference>
<feature type="transmembrane region" description="Helical" evidence="10">
    <location>
        <begin position="300"/>
        <end position="317"/>
    </location>
</feature>
<feature type="transmembrane region" description="Helical" evidence="10">
    <location>
        <begin position="245"/>
        <end position="265"/>
    </location>
</feature>
<dbReference type="Gene3D" id="3.30.560.10">
    <property type="entry name" value="Glucose Oxidase, domain 3"/>
    <property type="match status" value="1"/>
</dbReference>
<dbReference type="GO" id="GO:0050801">
    <property type="term" value="P:monoatomic ion homeostasis"/>
    <property type="evidence" value="ECO:0007669"/>
    <property type="project" value="TreeGrafter"/>
</dbReference>
<dbReference type="PANTHER" id="PTHR11453:SF82">
    <property type="entry name" value="BORON TRANSPORTER 1"/>
    <property type="match status" value="1"/>
</dbReference>
<feature type="region of interest" description="Disordered" evidence="9">
    <location>
        <begin position="1"/>
        <end position="35"/>
    </location>
</feature>
<evidence type="ECO:0000256" key="4">
    <source>
        <dbReference type="ARBA" id="ARBA00022554"/>
    </source>
</evidence>
<comment type="subcellular location">
    <subcellularLocation>
        <location evidence="2">Vacuole membrane</location>
        <topology evidence="2">Multi-pass membrane protein</topology>
    </subcellularLocation>
</comment>
<proteinExistence type="inferred from homology"/>
<feature type="transmembrane region" description="Helical" evidence="10">
    <location>
        <begin position="506"/>
        <end position="539"/>
    </location>
</feature>
<dbReference type="Pfam" id="PF00955">
    <property type="entry name" value="HCO3_cotransp"/>
    <property type="match status" value="3"/>
</dbReference>
<dbReference type="InterPro" id="IPR000172">
    <property type="entry name" value="GMC_OxRdtase_N"/>
</dbReference>
<dbReference type="Pfam" id="PF05199">
    <property type="entry name" value="GMC_oxred_C"/>
    <property type="match status" value="1"/>
</dbReference>
<dbReference type="Pfam" id="PF13450">
    <property type="entry name" value="NAD_binding_8"/>
    <property type="match status" value="1"/>
</dbReference>
<evidence type="ECO:0000256" key="1">
    <source>
        <dbReference type="ARBA" id="ARBA00001974"/>
    </source>
</evidence>
<feature type="transmembrane region" description="Helical" evidence="10">
    <location>
        <begin position="449"/>
        <end position="467"/>
    </location>
</feature>
<dbReference type="GO" id="GO:0005774">
    <property type="term" value="C:vacuolar membrane"/>
    <property type="evidence" value="ECO:0007669"/>
    <property type="project" value="UniProtKB-SubCell"/>
</dbReference>
<dbReference type="PROSITE" id="PS00623">
    <property type="entry name" value="GMC_OXRED_1"/>
    <property type="match status" value="1"/>
</dbReference>
<dbReference type="GO" id="GO:0050660">
    <property type="term" value="F:flavin adenine dinucleotide binding"/>
    <property type="evidence" value="ECO:0007669"/>
    <property type="project" value="InterPro"/>
</dbReference>
<feature type="transmembrane region" description="Helical" evidence="10">
    <location>
        <begin position="103"/>
        <end position="126"/>
    </location>
</feature>
<dbReference type="Proteomes" id="UP000663861">
    <property type="component" value="Unassembled WGS sequence"/>
</dbReference>
<dbReference type="GO" id="GO:0006820">
    <property type="term" value="P:monoatomic anion transport"/>
    <property type="evidence" value="ECO:0007669"/>
    <property type="project" value="InterPro"/>
</dbReference>
<feature type="transmembrane region" description="Helical" evidence="10">
    <location>
        <begin position="1281"/>
        <end position="1302"/>
    </location>
</feature>
<dbReference type="Gene3D" id="3.50.50.60">
    <property type="entry name" value="FAD/NAD(P)-binding domain"/>
    <property type="match status" value="1"/>
</dbReference>
<keyword evidence="4" id="KW-0926">Vacuole</keyword>
<feature type="domain" description="Glucose-methanol-choline oxidoreductase N-terminal" evidence="11">
    <location>
        <begin position="707"/>
        <end position="730"/>
    </location>
</feature>
<gene>
    <name evidence="12" type="ORF">RDB_LOCUS169860</name>
</gene>
<dbReference type="GO" id="GO:0005452">
    <property type="term" value="F:solute:inorganic anion antiporter activity"/>
    <property type="evidence" value="ECO:0007669"/>
    <property type="project" value="InterPro"/>
</dbReference>
<evidence type="ECO:0000256" key="6">
    <source>
        <dbReference type="ARBA" id="ARBA00022989"/>
    </source>
</evidence>
<evidence type="ECO:0000259" key="11">
    <source>
        <dbReference type="PROSITE" id="PS00623"/>
    </source>
</evidence>
<keyword evidence="5 10" id="KW-0812">Transmembrane</keyword>
<evidence type="ECO:0000256" key="8">
    <source>
        <dbReference type="RuleBase" id="RU003968"/>
    </source>
</evidence>
<dbReference type="EMBL" id="CAJMWY010004349">
    <property type="protein sequence ID" value="CAE6528654.1"/>
    <property type="molecule type" value="Genomic_DNA"/>
</dbReference>
<comment type="caution">
    <text evidence="12">The sequence shown here is derived from an EMBL/GenBank/DDBJ whole genome shotgun (WGS) entry which is preliminary data.</text>
</comment>
<evidence type="ECO:0000256" key="3">
    <source>
        <dbReference type="ARBA" id="ARBA00010993"/>
    </source>
</evidence>
<feature type="transmembrane region" description="Helical" evidence="10">
    <location>
        <begin position="338"/>
        <end position="360"/>
    </location>
</feature>
<comment type="similarity">
    <text evidence="8">Belongs to the GMC oxidoreductase family.</text>
</comment>
<dbReference type="PANTHER" id="PTHR11453">
    <property type="entry name" value="ANION EXCHANGE PROTEIN"/>
    <property type="match status" value="1"/>
</dbReference>
<keyword evidence="8" id="KW-0274">FAD</keyword>
<dbReference type="SUPFAM" id="SSF51905">
    <property type="entry name" value="FAD/NAD(P)-binding domain"/>
    <property type="match status" value="1"/>
</dbReference>
<evidence type="ECO:0000313" key="13">
    <source>
        <dbReference type="Proteomes" id="UP000663861"/>
    </source>
</evidence>
<dbReference type="Gene3D" id="1.10.287.570">
    <property type="entry name" value="Helical hairpin bin"/>
    <property type="match status" value="1"/>
</dbReference>
<feature type="compositionally biased region" description="Gly residues" evidence="9">
    <location>
        <begin position="1251"/>
        <end position="1265"/>
    </location>
</feature>
<organism evidence="12 13">
    <name type="scientific">Rhizoctonia solani</name>
    <dbReference type="NCBI Taxonomy" id="456999"/>
    <lineage>
        <taxon>Eukaryota</taxon>
        <taxon>Fungi</taxon>
        <taxon>Dikarya</taxon>
        <taxon>Basidiomycota</taxon>
        <taxon>Agaricomycotina</taxon>
        <taxon>Agaricomycetes</taxon>
        <taxon>Cantharellales</taxon>
        <taxon>Ceratobasidiaceae</taxon>
        <taxon>Rhizoctonia</taxon>
    </lineage>
</organism>
<dbReference type="InterPro" id="IPR011531">
    <property type="entry name" value="HCO3_transpt-like_TM_dom"/>
</dbReference>
<feature type="transmembrane region" description="Helical" evidence="10">
    <location>
        <begin position="60"/>
        <end position="82"/>
    </location>
</feature>
<comment type="similarity">
    <text evidence="3">Belongs to the anion exchanger (TC 2.A.31) family.</text>
</comment>
<keyword evidence="7 10" id="KW-0472">Membrane</keyword>
<reference evidence="12" key="1">
    <citation type="submission" date="2021-01" db="EMBL/GenBank/DDBJ databases">
        <authorList>
            <person name="Kaushik A."/>
        </authorList>
    </citation>
    <scope>NUCLEOTIDE SEQUENCE</scope>
    <source>
        <strain evidence="12">AG4-RS23</strain>
    </source>
</reference>
<dbReference type="InterPro" id="IPR036188">
    <property type="entry name" value="FAD/NAD-bd_sf"/>
</dbReference>
<dbReference type="SUPFAM" id="SSF54373">
    <property type="entry name" value="FAD-linked reductases, C-terminal domain"/>
    <property type="match status" value="1"/>
</dbReference>
<feature type="transmembrane region" description="Helical" evidence="10">
    <location>
        <begin position="146"/>
        <end position="167"/>
    </location>
</feature>
<dbReference type="Pfam" id="PF00732">
    <property type="entry name" value="GMC_oxred_N"/>
    <property type="match status" value="1"/>
</dbReference>
<evidence type="ECO:0000256" key="7">
    <source>
        <dbReference type="ARBA" id="ARBA00023136"/>
    </source>
</evidence>
<feature type="region of interest" description="Disordered" evidence="9">
    <location>
        <begin position="1399"/>
        <end position="1430"/>
    </location>
</feature>
<name>A0A8H3DJI8_9AGAM</name>
<accession>A0A8H3DJI8</accession>
<dbReference type="GO" id="GO:0005886">
    <property type="term" value="C:plasma membrane"/>
    <property type="evidence" value="ECO:0007669"/>
    <property type="project" value="TreeGrafter"/>
</dbReference>
<dbReference type="GO" id="GO:0080139">
    <property type="term" value="F:borate efflux transmembrane transporter activity"/>
    <property type="evidence" value="ECO:0007669"/>
    <property type="project" value="TreeGrafter"/>
</dbReference>
<keyword evidence="8" id="KW-0285">Flavoprotein</keyword>
<feature type="region of interest" description="Disordered" evidence="9">
    <location>
        <begin position="1309"/>
        <end position="1328"/>
    </location>
</feature>
<dbReference type="GO" id="GO:0016614">
    <property type="term" value="F:oxidoreductase activity, acting on CH-OH group of donors"/>
    <property type="evidence" value="ECO:0007669"/>
    <property type="project" value="InterPro"/>
</dbReference>
<keyword evidence="6 10" id="KW-1133">Transmembrane helix</keyword>
<evidence type="ECO:0000256" key="5">
    <source>
        <dbReference type="ARBA" id="ARBA00022692"/>
    </source>
</evidence>
<evidence type="ECO:0000256" key="2">
    <source>
        <dbReference type="ARBA" id="ARBA00004128"/>
    </source>
</evidence>
<sequence>MSASVNDNELGTPPQGDPFQATTRPSVPPRRSHGLRPFSGMISDVKARAPYYLSDWTDAWTYRVVPATAMIFFANVLPGIAFSLDLIETTSQYGVTEVLMSSFMAAFIFSVFSCQPLCISGVTGPITVLNKTIYDILETRGDAPEYLHFIGWVYLWAAIMHWIAAALNAANFLRYVTRFSCDTFGFYVAWVYLQYGVQVITRQLPLVDSSSVFVSIILALTMLVTGHLFGMLSRSDIGHRFMRRFFADYGMPISVVACTGLAYWGRFNIANPLTLPTSGAFSPAGGRPWLVKFWELDGKWVGIAFPFGFVLFILFYFDHNVSSLIAQGSEFPLRKPPGFHWDFFWLGISTFIAGLLGIPAPNGLIPQAPMHTESLVVMGVRRKDDVEKLSTDGANRQENYKLNEVQNYEPRDAAETSTLVEEHPIAVVEQRVSNLAQGALCLVLMTGPFQHVLGLVPRGVLAGLFWYMGSDHLRISAVTEKLLYLIRDPVMIPRSEPLRRVRRSRVALFVAIELVGFGATMAITQTIAAIGFPIVIMLLVPVRTLLIPRLPFTAEELSILDGPTASPFLSAMTRSTTSVALAASAFAFIGANALPRSDTAHNPNNPHRHLLSRAVTADATKLGGKSFDFVIVGGGTAGLAIAARLSEYSNTTVAVIEAGGDGSAHADNINVPGYSYLHGLTGTDADWSYTITEQPSAGNRATKWPRGKVLGGSGSINGMFWGIGGQRDWDAWGTLFPTSSSSYNTSTLPNGTPASFNWSWSTIQKYHKKSENFTAPPADQQTQFGMVIDKDAHGYGGAIQTTMSEYIYDGIANWVPSLVALGMSKGDLASGDTHIVAITPSTLNAHNFTRSNSMAGYINPVGPRSNLVILTGMQATSLVWGNKGGSAAVATGVNFAASAGAQSYTVKANKEVILCGGTIGSAQLLQLSGVGPKSLMTSLKIDSVVDLPGVGQNLQDHGATSVAWSVDGPTWADLAGNDTLQAEQLTQWRDDATGLWTYINEAVAYPSIQDIMGTNADTWINTVSSGLSSSLSSLSTSLSLDSTVLKGITQQFNVQLDMLKNSVGQLEIIMTMLAGAGNAGIQVAQQHAWSRGALTINSASAFDYPTINPNYLSNGWDVDIINAGIKYVRTIAATAPMSSYMKTETSTTSAATSDDTINTYIANSIATEYHPIGTCSMLPLDMGGVVDTTLRVYGTSNVRVIDASVMPIHVTAHTMAPAYAIAEYGADIIKMAYWPVPVSSTTTSARSGATNGSGNGGSNGSGNGSGSSDDESGLNSNQRTIVIATTIGVGGAALILGLLFWIRRRGQQKSQGPEDPWRSSFGGAHNLPMQNMSNGELAAPTAAFKEGGGKYDYRMSAMSASTMDTAQLHAATPMADHQPLAYDPVVPPSPGYAYSPGVSAPGTPQMGPAPGLTTHDYAPVSGRASPGPRI</sequence>
<feature type="region of interest" description="Disordered" evidence="9">
    <location>
        <begin position="1242"/>
        <end position="1274"/>
    </location>
</feature>
<feature type="transmembrane region" description="Helical" evidence="10">
    <location>
        <begin position="179"/>
        <end position="200"/>
    </location>
</feature>
<evidence type="ECO:0000256" key="9">
    <source>
        <dbReference type="SAM" id="MobiDB-lite"/>
    </source>
</evidence>
<dbReference type="InterPro" id="IPR003020">
    <property type="entry name" value="HCO3_transpt_euk"/>
</dbReference>
<comment type="cofactor">
    <cofactor evidence="1">
        <name>FAD</name>
        <dbReference type="ChEBI" id="CHEBI:57692"/>
    </cofactor>
</comment>
<evidence type="ECO:0000313" key="12">
    <source>
        <dbReference type="EMBL" id="CAE6528654.1"/>
    </source>
</evidence>
<evidence type="ECO:0000256" key="10">
    <source>
        <dbReference type="SAM" id="Phobius"/>
    </source>
</evidence>
<dbReference type="GO" id="GO:0000324">
    <property type="term" value="C:fungal-type vacuole"/>
    <property type="evidence" value="ECO:0007669"/>
    <property type="project" value="TreeGrafter"/>
</dbReference>